<dbReference type="OrthoDB" id="2078434at2"/>
<proteinExistence type="predicted"/>
<gene>
    <name evidence="1" type="ORF">CLIT_20c00490</name>
</gene>
<organism evidence="1 2">
    <name type="scientific">Peptoclostridium litorale DSM 5388</name>
    <dbReference type="NCBI Taxonomy" id="1121324"/>
    <lineage>
        <taxon>Bacteria</taxon>
        <taxon>Bacillati</taxon>
        <taxon>Bacillota</taxon>
        <taxon>Clostridia</taxon>
        <taxon>Peptostreptococcales</taxon>
        <taxon>Peptoclostridiaceae</taxon>
        <taxon>Peptoclostridium</taxon>
    </lineage>
</organism>
<sequence length="363" mass="42061">MEFLYAKITNSRLMGSMGLRMSWKNKNKKLDQYFLLDCEGLGLADYMGIYNGDDKRLFNEEERLMGGLGSDRMYISKEEAVFLVKEYAGKNIRYGKPLPENKDEYDFILEMETDPVDKKSLFFKLCKKIESDVEFINYMAMRFIARDREALGQYSLNPELKNMKITYANGTLLKNSVRKLKTGNYICSCIYEDRNAYFTANIGFSTDTSKEGYCVRSIKIGKVSQVDCLDVLDEIKRDEYIGIYIIDDIENFKRQFIEDMSHCLKSPFEKGVMLTQFKPDNSHVAAGEYLISNDLDSIFFVSDSGQLVVSNYDMDVRIDVDSKLLSRYGEYLSLNDEFIFSGSLIYDFAQDIAESFYEFLSKR</sequence>
<dbReference type="Proteomes" id="UP000027946">
    <property type="component" value="Unassembled WGS sequence"/>
</dbReference>
<dbReference type="AlphaFoldDB" id="A0A069RBF6"/>
<evidence type="ECO:0000313" key="2">
    <source>
        <dbReference type="Proteomes" id="UP000027946"/>
    </source>
</evidence>
<dbReference type="EMBL" id="JJMM01000020">
    <property type="protein sequence ID" value="KDR94404.1"/>
    <property type="molecule type" value="Genomic_DNA"/>
</dbReference>
<dbReference type="eggNOG" id="ENOG5032UEQ">
    <property type="taxonomic scope" value="Bacteria"/>
</dbReference>
<name>A0A069RBF6_PEPLI</name>
<protein>
    <submittedName>
        <fullName evidence="1">Uncharacterized protein</fullName>
    </submittedName>
</protein>
<evidence type="ECO:0000313" key="1">
    <source>
        <dbReference type="EMBL" id="KDR94404.1"/>
    </source>
</evidence>
<accession>A0A069RBF6</accession>
<comment type="caution">
    <text evidence="1">The sequence shown here is derived from an EMBL/GenBank/DDBJ whole genome shotgun (WGS) entry which is preliminary data.</text>
</comment>
<reference evidence="1 2" key="1">
    <citation type="submission" date="2014-03" db="EMBL/GenBank/DDBJ databases">
        <title>Genome sequence of Clostridium litorale W6, DSM 5388.</title>
        <authorList>
            <person name="Poehlein A."/>
            <person name="Jagirdar A."/>
            <person name="Khonsari B."/>
            <person name="Chibani C.M."/>
            <person name="Gutierrez Gutierrez D.A."/>
            <person name="Davydova E."/>
            <person name="Alghaithi H.S."/>
            <person name="Nair K.P."/>
            <person name="Dhamotharan K."/>
            <person name="Chandran L."/>
            <person name="G W."/>
            <person name="Daniel R."/>
        </authorList>
    </citation>
    <scope>NUCLEOTIDE SEQUENCE [LARGE SCALE GENOMIC DNA]</scope>
    <source>
        <strain evidence="1 2">W6</strain>
    </source>
</reference>
<keyword evidence="2" id="KW-1185">Reference proteome</keyword>
<dbReference type="RefSeq" id="WP_038267030.1">
    <property type="nucleotide sequence ID" value="NZ_FSRH01000012.1"/>
</dbReference>